<dbReference type="AlphaFoldDB" id="A0A0P1B5W1"/>
<accession>A0A0P1B5W1</accession>
<evidence type="ECO:0000313" key="1">
    <source>
        <dbReference type="EMBL" id="CEG49719.1"/>
    </source>
</evidence>
<reference evidence="2" key="1">
    <citation type="submission" date="2014-09" db="EMBL/GenBank/DDBJ databases">
        <authorList>
            <person name="Sharma Rahul"/>
            <person name="Thines Marco"/>
        </authorList>
    </citation>
    <scope>NUCLEOTIDE SEQUENCE [LARGE SCALE GENOMIC DNA]</scope>
</reference>
<sequence>MGCELLPTTLWIACIRGVDAYSLHTNRFYHPSVFAGYGSAALIAQLVEPVLLRIQDIAGKFISLLKTQVGTLTDIPIWRGRMSFFTLTQCKSFWGVRPQATFRPDACSPKLT</sequence>
<dbReference type="GeneID" id="36402526"/>
<organism evidence="1 2">
    <name type="scientific">Plasmopara halstedii</name>
    <name type="common">Downy mildew of sunflower</name>
    <dbReference type="NCBI Taxonomy" id="4781"/>
    <lineage>
        <taxon>Eukaryota</taxon>
        <taxon>Sar</taxon>
        <taxon>Stramenopiles</taxon>
        <taxon>Oomycota</taxon>
        <taxon>Peronosporomycetes</taxon>
        <taxon>Peronosporales</taxon>
        <taxon>Peronosporaceae</taxon>
        <taxon>Plasmopara</taxon>
    </lineage>
</organism>
<name>A0A0P1B5W1_PLAHL</name>
<dbReference type="RefSeq" id="XP_024586088.1">
    <property type="nucleotide sequence ID" value="XM_024720939.1"/>
</dbReference>
<evidence type="ECO:0000313" key="2">
    <source>
        <dbReference type="Proteomes" id="UP000054928"/>
    </source>
</evidence>
<protein>
    <submittedName>
        <fullName evidence="1">RxLR-like protein</fullName>
    </submittedName>
</protein>
<dbReference type="EMBL" id="CCYD01003090">
    <property type="protein sequence ID" value="CEG49719.1"/>
    <property type="molecule type" value="Genomic_DNA"/>
</dbReference>
<proteinExistence type="predicted"/>
<dbReference type="Proteomes" id="UP000054928">
    <property type="component" value="Unassembled WGS sequence"/>
</dbReference>
<keyword evidence="2" id="KW-1185">Reference proteome</keyword>